<proteinExistence type="predicted"/>
<keyword evidence="1" id="KW-1133">Transmembrane helix</keyword>
<sequence length="58" mass="6540">APLGGGGGGGGRTPRRKWKSLDTKGALVSLPKHSYWFDFWLFVMFDIAFFLVMYFIVP</sequence>
<dbReference type="AlphaFoldDB" id="A0AAZ3S4I3"/>
<reference evidence="2" key="2">
    <citation type="submission" date="2025-08" db="UniProtKB">
        <authorList>
            <consortium name="Ensembl"/>
        </authorList>
    </citation>
    <scope>IDENTIFICATION</scope>
</reference>
<feature type="transmembrane region" description="Helical" evidence="1">
    <location>
        <begin position="39"/>
        <end position="57"/>
    </location>
</feature>
<protein>
    <submittedName>
        <fullName evidence="2">Uncharacterized protein</fullName>
    </submittedName>
</protein>
<keyword evidence="3" id="KW-1185">Reference proteome</keyword>
<accession>A0AAZ3S4I3</accession>
<reference evidence="2" key="3">
    <citation type="submission" date="2025-09" db="UniProtKB">
        <authorList>
            <consortium name="Ensembl"/>
        </authorList>
    </citation>
    <scope>IDENTIFICATION</scope>
</reference>
<evidence type="ECO:0000256" key="1">
    <source>
        <dbReference type="SAM" id="Phobius"/>
    </source>
</evidence>
<dbReference type="InterPro" id="IPR038780">
    <property type="entry name" value="ALN"/>
</dbReference>
<keyword evidence="1" id="KW-0812">Transmembrane</keyword>
<evidence type="ECO:0000313" key="2">
    <source>
        <dbReference type="Ensembl" id="ENSOTSP00005148034.1"/>
    </source>
</evidence>
<dbReference type="GeneTree" id="ENSGT01150000287020"/>
<keyword evidence="1" id="KW-0472">Membrane</keyword>
<dbReference type="Ensembl" id="ENSOTST00005152137.1">
    <property type="protein sequence ID" value="ENSOTSP00005148034.1"/>
    <property type="gene ID" value="ENSOTSG00005058952.1"/>
</dbReference>
<organism evidence="2 3">
    <name type="scientific">Oncorhynchus tshawytscha</name>
    <name type="common">Chinook salmon</name>
    <name type="synonym">Salmo tshawytscha</name>
    <dbReference type="NCBI Taxonomy" id="74940"/>
    <lineage>
        <taxon>Eukaryota</taxon>
        <taxon>Metazoa</taxon>
        <taxon>Chordata</taxon>
        <taxon>Craniata</taxon>
        <taxon>Vertebrata</taxon>
        <taxon>Euteleostomi</taxon>
        <taxon>Actinopterygii</taxon>
        <taxon>Neopterygii</taxon>
        <taxon>Teleostei</taxon>
        <taxon>Protacanthopterygii</taxon>
        <taxon>Salmoniformes</taxon>
        <taxon>Salmonidae</taxon>
        <taxon>Salmoninae</taxon>
        <taxon>Oncorhynchus</taxon>
    </lineage>
</organism>
<name>A0AAZ3S4I3_ONCTS</name>
<reference evidence="3" key="1">
    <citation type="journal article" date="2018" name="PLoS ONE">
        <title>Chinook salmon (Oncorhynchus tshawytscha) genome and transcriptome.</title>
        <authorList>
            <person name="Christensen K.A."/>
            <person name="Leong J.S."/>
            <person name="Sakhrani D."/>
            <person name="Biagi C.A."/>
            <person name="Minkley D.R."/>
            <person name="Withler R.E."/>
            <person name="Rondeau E.B."/>
            <person name="Koop B.F."/>
            <person name="Devlin R.H."/>
        </authorList>
    </citation>
    <scope>NUCLEOTIDE SEQUENCE [LARGE SCALE GENOMIC DNA]</scope>
</reference>
<evidence type="ECO:0000313" key="3">
    <source>
        <dbReference type="Proteomes" id="UP000694402"/>
    </source>
</evidence>
<dbReference type="Pfam" id="PF17696">
    <property type="entry name" value="ALN"/>
    <property type="match status" value="1"/>
</dbReference>
<dbReference type="Proteomes" id="UP000694402">
    <property type="component" value="Unassembled WGS sequence"/>
</dbReference>